<name>A0A2W7MH43_9BACI</name>
<evidence type="ECO:0008006" key="4">
    <source>
        <dbReference type="Google" id="ProtNLM"/>
    </source>
</evidence>
<comment type="caution">
    <text evidence="2">The sequence shown here is derived from an EMBL/GenBank/DDBJ whole genome shotgun (WGS) entry which is preliminary data.</text>
</comment>
<proteinExistence type="predicted"/>
<feature type="transmembrane region" description="Helical" evidence="1">
    <location>
        <begin position="49"/>
        <end position="65"/>
    </location>
</feature>
<protein>
    <recommendedName>
        <fullName evidence="4">C4-dicarboxylate ABC transporter</fullName>
    </recommendedName>
</protein>
<dbReference type="Proteomes" id="UP000248646">
    <property type="component" value="Unassembled WGS sequence"/>
</dbReference>
<keyword evidence="1" id="KW-0812">Transmembrane</keyword>
<feature type="transmembrane region" description="Helical" evidence="1">
    <location>
        <begin position="28"/>
        <end position="44"/>
    </location>
</feature>
<dbReference type="AlphaFoldDB" id="A0A2W7MH43"/>
<dbReference type="EMBL" id="QKZI01000002">
    <property type="protein sequence ID" value="PZX05756.1"/>
    <property type="molecule type" value="Genomic_DNA"/>
</dbReference>
<reference evidence="2 3" key="1">
    <citation type="submission" date="2018-06" db="EMBL/GenBank/DDBJ databases">
        <title>Genomic Encyclopedia of Type Strains, Phase IV (KMG-IV): sequencing the most valuable type-strain genomes for metagenomic binning, comparative biology and taxonomic classification.</title>
        <authorList>
            <person name="Goeker M."/>
        </authorList>
    </citation>
    <scope>NUCLEOTIDE SEQUENCE [LARGE SCALE GENOMIC DNA]</scope>
    <source>
        <strain evidence="2 3">DSM 5</strain>
    </source>
</reference>
<gene>
    <name evidence="2" type="ORF">C7437_102218</name>
</gene>
<evidence type="ECO:0000256" key="1">
    <source>
        <dbReference type="SAM" id="Phobius"/>
    </source>
</evidence>
<evidence type="ECO:0000313" key="3">
    <source>
        <dbReference type="Proteomes" id="UP000248646"/>
    </source>
</evidence>
<evidence type="ECO:0000313" key="2">
    <source>
        <dbReference type="EMBL" id="PZX05756.1"/>
    </source>
</evidence>
<keyword evidence="3" id="KW-1185">Reference proteome</keyword>
<keyword evidence="1" id="KW-1133">Transmembrane helix</keyword>
<sequence length="66" mass="7333">MKAVSGIWIGWIAIFLAIAGYFYEPYSYWLAGGALILGIIALVFPHKTIAWIAIFLAAIVLLLPFY</sequence>
<accession>A0A2W7MH43</accession>
<dbReference type="RefSeq" id="WP_111439204.1">
    <property type="nucleotide sequence ID" value="NZ_QKZI01000002.1"/>
</dbReference>
<keyword evidence="1" id="KW-0472">Membrane</keyword>
<feature type="transmembrane region" description="Helical" evidence="1">
    <location>
        <begin position="5"/>
        <end position="22"/>
    </location>
</feature>
<organism evidence="2 3">
    <name type="scientific">Psychrobacillus insolitus</name>
    <dbReference type="NCBI Taxonomy" id="1461"/>
    <lineage>
        <taxon>Bacteria</taxon>
        <taxon>Bacillati</taxon>
        <taxon>Bacillota</taxon>
        <taxon>Bacilli</taxon>
        <taxon>Bacillales</taxon>
        <taxon>Bacillaceae</taxon>
        <taxon>Psychrobacillus</taxon>
    </lineage>
</organism>